<sequence>MLTSTISIVQFKTRRHQGRRLPILLRFALVFLHGSKLSADDRWDQLGKHPSVTLGCALLNYRFATAVNLQFGLAKLSYSRGLLASSYKLLHIDPVAIADLASHFYKYCPPSRPARSPRRRPTRRSSNANR</sequence>
<reference evidence="2" key="1">
    <citation type="submission" date="2018-05" db="EMBL/GenBank/DDBJ databases">
        <authorList>
            <person name="Lanie J.A."/>
            <person name="Ng W.-L."/>
            <person name="Kazmierczak K.M."/>
            <person name="Andrzejewski T.M."/>
            <person name="Davidsen T.M."/>
            <person name="Wayne K.J."/>
            <person name="Tettelin H."/>
            <person name="Glass J.I."/>
            <person name="Rusch D."/>
            <person name="Podicherti R."/>
            <person name="Tsui H.-C.T."/>
            <person name="Winkler M.E."/>
        </authorList>
    </citation>
    <scope>NUCLEOTIDE SEQUENCE</scope>
</reference>
<proteinExistence type="predicted"/>
<feature type="region of interest" description="Disordered" evidence="1">
    <location>
        <begin position="111"/>
        <end position="130"/>
    </location>
</feature>
<protein>
    <submittedName>
        <fullName evidence="2">Uncharacterized protein</fullName>
    </submittedName>
</protein>
<dbReference type="AlphaFoldDB" id="A0A383BXS3"/>
<evidence type="ECO:0000313" key="2">
    <source>
        <dbReference type="EMBL" id="SVE24681.1"/>
    </source>
</evidence>
<dbReference type="EMBL" id="UINC01204106">
    <property type="protein sequence ID" value="SVE24681.1"/>
    <property type="molecule type" value="Genomic_DNA"/>
</dbReference>
<gene>
    <name evidence="2" type="ORF">METZ01_LOCUS477535</name>
</gene>
<accession>A0A383BXS3</accession>
<evidence type="ECO:0000256" key="1">
    <source>
        <dbReference type="SAM" id="MobiDB-lite"/>
    </source>
</evidence>
<name>A0A383BXS3_9ZZZZ</name>
<organism evidence="2">
    <name type="scientific">marine metagenome</name>
    <dbReference type="NCBI Taxonomy" id="408172"/>
    <lineage>
        <taxon>unclassified sequences</taxon>
        <taxon>metagenomes</taxon>
        <taxon>ecological metagenomes</taxon>
    </lineage>
</organism>